<accession>A0A7I8VIW4</accession>
<feature type="domain" description="C2H2-type" evidence="7">
    <location>
        <begin position="267"/>
        <end position="294"/>
    </location>
</feature>
<dbReference type="Gene3D" id="3.30.160.60">
    <property type="entry name" value="Classic Zinc Finger"/>
    <property type="match status" value="3"/>
</dbReference>
<protein>
    <submittedName>
        <fullName evidence="8">DgyrCDS5075</fullName>
    </submittedName>
</protein>
<dbReference type="FunFam" id="3.30.160.60:FF:000110">
    <property type="entry name" value="Zinc finger protein-like"/>
    <property type="match status" value="1"/>
</dbReference>
<dbReference type="PANTHER" id="PTHR23235:SF120">
    <property type="entry name" value="KRUPPEL-LIKE FACTOR 15"/>
    <property type="match status" value="1"/>
</dbReference>
<dbReference type="GO" id="GO:0000981">
    <property type="term" value="F:DNA-binding transcription factor activity, RNA polymerase II-specific"/>
    <property type="evidence" value="ECO:0007669"/>
    <property type="project" value="TreeGrafter"/>
</dbReference>
<feature type="compositionally biased region" description="Acidic residues" evidence="6">
    <location>
        <begin position="57"/>
        <end position="67"/>
    </location>
</feature>
<keyword evidence="3 5" id="KW-0863">Zinc-finger</keyword>
<dbReference type="EMBL" id="CAJFCJ010000006">
    <property type="protein sequence ID" value="CAD5116153.1"/>
    <property type="molecule type" value="Genomic_DNA"/>
</dbReference>
<keyword evidence="9" id="KW-1185">Reference proteome</keyword>
<dbReference type="OrthoDB" id="8918594at2759"/>
<dbReference type="Pfam" id="PF00096">
    <property type="entry name" value="zf-C2H2"/>
    <property type="match status" value="2"/>
</dbReference>
<evidence type="ECO:0000256" key="5">
    <source>
        <dbReference type="PROSITE-ProRule" id="PRU00042"/>
    </source>
</evidence>
<organism evidence="8 9">
    <name type="scientific">Dimorphilus gyrociliatus</name>
    <dbReference type="NCBI Taxonomy" id="2664684"/>
    <lineage>
        <taxon>Eukaryota</taxon>
        <taxon>Metazoa</taxon>
        <taxon>Spiralia</taxon>
        <taxon>Lophotrochozoa</taxon>
        <taxon>Annelida</taxon>
        <taxon>Polychaeta</taxon>
        <taxon>Polychaeta incertae sedis</taxon>
        <taxon>Dinophilidae</taxon>
        <taxon>Dimorphilus</taxon>
    </lineage>
</organism>
<dbReference type="GO" id="GO:0008270">
    <property type="term" value="F:zinc ion binding"/>
    <property type="evidence" value="ECO:0007669"/>
    <property type="project" value="UniProtKB-KW"/>
</dbReference>
<keyword evidence="2" id="KW-0677">Repeat</keyword>
<dbReference type="InterPro" id="IPR036236">
    <property type="entry name" value="Znf_C2H2_sf"/>
</dbReference>
<feature type="compositionally biased region" description="Low complexity" evidence="6">
    <location>
        <begin position="198"/>
        <end position="215"/>
    </location>
</feature>
<dbReference type="Proteomes" id="UP000549394">
    <property type="component" value="Unassembled WGS sequence"/>
</dbReference>
<comment type="caution">
    <text evidence="8">The sequence shown here is derived from an EMBL/GenBank/DDBJ whole genome shotgun (WGS) entry which is preliminary data.</text>
</comment>
<feature type="compositionally biased region" description="Polar residues" evidence="6">
    <location>
        <begin position="216"/>
        <end position="234"/>
    </location>
</feature>
<evidence type="ECO:0000256" key="6">
    <source>
        <dbReference type="SAM" id="MobiDB-lite"/>
    </source>
</evidence>
<keyword evidence="1" id="KW-0479">Metal-binding</keyword>
<dbReference type="SMART" id="SM00355">
    <property type="entry name" value="ZnF_C2H2"/>
    <property type="match status" value="3"/>
</dbReference>
<evidence type="ECO:0000259" key="7">
    <source>
        <dbReference type="PROSITE" id="PS50157"/>
    </source>
</evidence>
<evidence type="ECO:0000256" key="4">
    <source>
        <dbReference type="ARBA" id="ARBA00022833"/>
    </source>
</evidence>
<evidence type="ECO:0000313" key="8">
    <source>
        <dbReference type="EMBL" id="CAD5116153.1"/>
    </source>
</evidence>
<feature type="region of interest" description="Disordered" evidence="6">
    <location>
        <begin position="57"/>
        <end position="115"/>
    </location>
</feature>
<evidence type="ECO:0000256" key="3">
    <source>
        <dbReference type="ARBA" id="ARBA00022771"/>
    </source>
</evidence>
<evidence type="ECO:0000256" key="1">
    <source>
        <dbReference type="ARBA" id="ARBA00022723"/>
    </source>
</evidence>
<gene>
    <name evidence="8" type="ORF">DGYR_LOCUS4801</name>
</gene>
<dbReference type="PROSITE" id="PS00028">
    <property type="entry name" value="ZINC_FINGER_C2H2_1"/>
    <property type="match status" value="3"/>
</dbReference>
<dbReference type="Pfam" id="PF13894">
    <property type="entry name" value="zf-C2H2_4"/>
    <property type="match status" value="1"/>
</dbReference>
<feature type="domain" description="C2H2-type" evidence="7">
    <location>
        <begin position="295"/>
        <end position="322"/>
    </location>
</feature>
<dbReference type="PANTHER" id="PTHR23235">
    <property type="entry name" value="KRUEPPEL-LIKE TRANSCRIPTION FACTOR"/>
    <property type="match status" value="1"/>
</dbReference>
<feature type="compositionally biased region" description="Basic and acidic residues" evidence="6">
    <location>
        <begin position="75"/>
        <end position="95"/>
    </location>
</feature>
<proteinExistence type="predicted"/>
<dbReference type="AlphaFoldDB" id="A0A7I8VIW4"/>
<dbReference type="FunFam" id="3.30.160.60:FF:000774">
    <property type="entry name" value="Zinc finger protein"/>
    <property type="match status" value="1"/>
</dbReference>
<dbReference type="GO" id="GO:0000978">
    <property type="term" value="F:RNA polymerase II cis-regulatory region sequence-specific DNA binding"/>
    <property type="evidence" value="ECO:0007669"/>
    <property type="project" value="TreeGrafter"/>
</dbReference>
<reference evidence="8 9" key="1">
    <citation type="submission" date="2020-08" db="EMBL/GenBank/DDBJ databases">
        <authorList>
            <person name="Hejnol A."/>
        </authorList>
    </citation>
    <scope>NUCLEOTIDE SEQUENCE [LARGE SCALE GENOMIC DNA]</scope>
</reference>
<sequence length="336" mass="37610">MSQLDKQRLKSLLEDTVTMVCKSSLVQQKFTVEGLLGITLENDDVLLININKTIAEDDSSKEDDEDGVMAISPEPVKRKIDSDSETTPVKKERPSPTHNRNRKEENDDISEGTLTTVSRTCLPTVPNPFWTLSHQPMSQLASFGAMATWAARPDLASFSEAATVSINLPPSTDKVRRTFESTNTTLPSIPALVKNGCHSTSQSSEQTSQQQHTTSNATGNVSQPSAEKLSSSKNLSRKFHCTQCLRSFTDRHNLENHIRTHTGEKPYRCEICGKNFSKKGNMEQHMWTHSEAKPYTCTICNQGFIRKDYLSKHMERHGTRMTVSEQQTTESQSNDT</sequence>
<dbReference type="InterPro" id="IPR013087">
    <property type="entry name" value="Znf_C2H2_type"/>
</dbReference>
<evidence type="ECO:0000313" key="9">
    <source>
        <dbReference type="Proteomes" id="UP000549394"/>
    </source>
</evidence>
<name>A0A7I8VIW4_9ANNE</name>
<evidence type="ECO:0000256" key="2">
    <source>
        <dbReference type="ARBA" id="ARBA00022737"/>
    </source>
</evidence>
<dbReference type="FunFam" id="3.30.160.60:FF:000624">
    <property type="entry name" value="zinc finger protein 697"/>
    <property type="match status" value="1"/>
</dbReference>
<dbReference type="SUPFAM" id="SSF57667">
    <property type="entry name" value="beta-beta-alpha zinc fingers"/>
    <property type="match status" value="2"/>
</dbReference>
<feature type="region of interest" description="Disordered" evidence="6">
    <location>
        <begin position="186"/>
        <end position="234"/>
    </location>
</feature>
<dbReference type="PROSITE" id="PS50157">
    <property type="entry name" value="ZINC_FINGER_C2H2_2"/>
    <property type="match status" value="3"/>
</dbReference>
<keyword evidence="4" id="KW-0862">Zinc</keyword>
<feature type="domain" description="C2H2-type" evidence="7">
    <location>
        <begin position="239"/>
        <end position="266"/>
    </location>
</feature>